<comment type="caution">
    <text evidence="2">The sequence shown here is derived from an EMBL/GenBank/DDBJ whole genome shotgun (WGS) entry which is preliminary data.</text>
</comment>
<dbReference type="PANTHER" id="PTHR21015">
    <property type="entry name" value="UDP-N-ACETYLGLUCOSAMINE--N-ACETYLMURAMYL-(PENTAPEPTIDE) PYROPHOSPHORYL-UNDECAPRENOL N-ACETYLGLUCOSAMINE TRANSFERASE 1"/>
    <property type="match status" value="1"/>
</dbReference>
<evidence type="ECO:0000313" key="2">
    <source>
        <dbReference type="EMBL" id="GLK84119.1"/>
    </source>
</evidence>
<dbReference type="Gene3D" id="3.40.50.2000">
    <property type="entry name" value="Glycogen Phosphorylase B"/>
    <property type="match status" value="2"/>
</dbReference>
<dbReference type="EMBL" id="BSFM01000012">
    <property type="protein sequence ID" value="GLK84119.1"/>
    <property type="molecule type" value="Genomic_DNA"/>
</dbReference>
<evidence type="ECO:0000313" key="3">
    <source>
        <dbReference type="Proteomes" id="UP001143330"/>
    </source>
</evidence>
<organism evidence="2 3">
    <name type="scientific">Ancylobacter defluvii</name>
    <dbReference type="NCBI Taxonomy" id="1282440"/>
    <lineage>
        <taxon>Bacteria</taxon>
        <taxon>Pseudomonadati</taxon>
        <taxon>Pseudomonadota</taxon>
        <taxon>Alphaproteobacteria</taxon>
        <taxon>Hyphomicrobiales</taxon>
        <taxon>Xanthobacteraceae</taxon>
        <taxon>Ancylobacter</taxon>
    </lineage>
</organism>
<dbReference type="Gene3D" id="3.20.20.370">
    <property type="entry name" value="Glycoside hydrolase/deacetylase"/>
    <property type="match status" value="1"/>
</dbReference>
<name>A0A9W6JXI1_9HYPH</name>
<dbReference type="InterPro" id="IPR011330">
    <property type="entry name" value="Glyco_hydro/deAcase_b/a-brl"/>
</dbReference>
<dbReference type="Proteomes" id="UP001143330">
    <property type="component" value="Unassembled WGS sequence"/>
</dbReference>
<gene>
    <name evidence="2" type="ORF">GCM10017653_21890</name>
</gene>
<proteinExistence type="predicted"/>
<dbReference type="CDD" id="cd10928">
    <property type="entry name" value="CE4_u4"/>
    <property type="match status" value="1"/>
</dbReference>
<dbReference type="AlphaFoldDB" id="A0A9W6JXI1"/>
<dbReference type="InterPro" id="IPR049591">
    <property type="entry name" value="CE4_u4-like"/>
</dbReference>
<sequence length="639" mass="69157">MTGRTAFIVVTHLLGVGHLARMAALGRALAAEGWRTVVASGGRPNSTVRIDGCDVVQLPPLHCIGADFGRLLMPDGRPVDDAYLARRTEVLIDAFDRARPDVLITELFPFGRRSLTAEFEAVLQRAQGQLPRPAVLCSIRDVLNPPSKPEKAQSALTRLTAYYDGVLFHGDGDIVPLSASWPATKDLMRRVTDTGYLHDVGRLSEDEGTDGCDEILVSGGGSTAGLPLARATLAGAAKLPARRWRLLVGQGVPEVDFTELRAAAPANLIVERARPDFPLLLRRAALSISQAGYNTVLDLAAAGARALLVPFAEGGEREQTLRASELERRGLARVIPTEEIDGDRLAATAADLLGQPRPDWSGIARHGATRAVELVDEFAGRATARSKALDRLDAALLRAETMKRQLRFWWRDDDAGVPSAALDRLLGRAIDLNIPIALATIPTRATLELVRHVEPLGMVDVLVHGWSHRSYAPAGEKKAEFGGHRPVAVMAAQVGESLKRVEALFGSKAAPVFVPPWNRVDPGFVTALPGCGFRALSTYQRRKARYARPQLLQINTHFDPIAWRDGGGLVDEGILLDRLASLVEEELAAEAGTLEPIGLLTHHLVHEGWIERFLDEIVGRLLASGTVRFVGMPEMLAEG</sequence>
<keyword evidence="3" id="KW-1185">Reference proteome</keyword>
<dbReference type="GO" id="GO:0005975">
    <property type="term" value="P:carbohydrate metabolic process"/>
    <property type="evidence" value="ECO:0007669"/>
    <property type="project" value="InterPro"/>
</dbReference>
<dbReference type="RefSeq" id="WP_213358427.1">
    <property type="nucleotide sequence ID" value="NZ_BSFM01000012.1"/>
</dbReference>
<reference evidence="2" key="2">
    <citation type="submission" date="2023-01" db="EMBL/GenBank/DDBJ databases">
        <authorList>
            <person name="Sun Q."/>
            <person name="Evtushenko L."/>
        </authorList>
    </citation>
    <scope>NUCLEOTIDE SEQUENCE</scope>
    <source>
        <strain evidence="2">VKM B-2789</strain>
    </source>
</reference>
<dbReference type="GO" id="GO:0016758">
    <property type="term" value="F:hexosyltransferase activity"/>
    <property type="evidence" value="ECO:0007669"/>
    <property type="project" value="InterPro"/>
</dbReference>
<feature type="domain" description="Glycosyl transferase family 28 C-terminal" evidence="1">
    <location>
        <begin position="216"/>
        <end position="353"/>
    </location>
</feature>
<dbReference type="SUPFAM" id="SSF88713">
    <property type="entry name" value="Glycoside hydrolase/deacetylase"/>
    <property type="match status" value="1"/>
</dbReference>
<evidence type="ECO:0000259" key="1">
    <source>
        <dbReference type="Pfam" id="PF04101"/>
    </source>
</evidence>
<protein>
    <recommendedName>
        <fullName evidence="1">Glycosyl transferase family 28 C-terminal domain-containing protein</fullName>
    </recommendedName>
</protein>
<accession>A0A9W6JXI1</accession>
<dbReference type="InterPro" id="IPR007235">
    <property type="entry name" value="Glyco_trans_28_C"/>
</dbReference>
<reference evidence="2" key="1">
    <citation type="journal article" date="2014" name="Int. J. Syst. Evol. Microbiol.">
        <title>Complete genome sequence of Corynebacterium casei LMG S-19264T (=DSM 44701T), isolated from a smear-ripened cheese.</title>
        <authorList>
            <consortium name="US DOE Joint Genome Institute (JGI-PGF)"/>
            <person name="Walter F."/>
            <person name="Albersmeier A."/>
            <person name="Kalinowski J."/>
            <person name="Ruckert C."/>
        </authorList>
    </citation>
    <scope>NUCLEOTIDE SEQUENCE</scope>
    <source>
        <strain evidence="2">VKM B-2789</strain>
    </source>
</reference>
<dbReference type="PANTHER" id="PTHR21015:SF28">
    <property type="entry name" value="SLL1722 PROTEIN"/>
    <property type="match status" value="1"/>
</dbReference>
<dbReference type="Pfam" id="PF04101">
    <property type="entry name" value="Glyco_tran_28_C"/>
    <property type="match status" value="1"/>
</dbReference>
<dbReference type="SUPFAM" id="SSF53756">
    <property type="entry name" value="UDP-Glycosyltransferase/glycogen phosphorylase"/>
    <property type="match status" value="1"/>
</dbReference>